<dbReference type="AlphaFoldDB" id="A0A1T0AVX6"/>
<evidence type="ECO:0000313" key="14">
    <source>
        <dbReference type="EMBL" id="OOS01227.1"/>
    </source>
</evidence>
<protein>
    <recommendedName>
        <fullName evidence="11">Oligopeptide transport system permease protein OppB</fullName>
    </recommendedName>
</protein>
<feature type="transmembrane region" description="Helical" evidence="12">
    <location>
        <begin position="170"/>
        <end position="188"/>
    </location>
</feature>
<dbReference type="PANTHER" id="PTHR30465">
    <property type="entry name" value="INNER MEMBRANE ABC TRANSPORTER"/>
    <property type="match status" value="1"/>
</dbReference>
<evidence type="ECO:0000256" key="11">
    <source>
        <dbReference type="ARBA" id="ARBA00072250"/>
    </source>
</evidence>
<proteinExistence type="inferred from homology"/>
<keyword evidence="3" id="KW-1003">Cell membrane</keyword>
<evidence type="ECO:0000256" key="5">
    <source>
        <dbReference type="ARBA" id="ARBA00022692"/>
    </source>
</evidence>
<keyword evidence="6" id="KW-0571">Peptide transport</keyword>
<dbReference type="FunFam" id="1.10.3720.10:FF:000016">
    <property type="entry name" value="Oligopeptide transport system permease OppB"/>
    <property type="match status" value="1"/>
</dbReference>
<evidence type="ECO:0000313" key="15">
    <source>
        <dbReference type="Proteomes" id="UP000190023"/>
    </source>
</evidence>
<dbReference type="OrthoDB" id="9805855at2"/>
<evidence type="ECO:0000259" key="13">
    <source>
        <dbReference type="PROSITE" id="PS50928"/>
    </source>
</evidence>
<dbReference type="PROSITE" id="PS50928">
    <property type="entry name" value="ABC_TM1"/>
    <property type="match status" value="1"/>
</dbReference>
<dbReference type="GO" id="GO:0015833">
    <property type="term" value="P:peptide transport"/>
    <property type="evidence" value="ECO:0007669"/>
    <property type="project" value="UniProtKB-KW"/>
</dbReference>
<dbReference type="GO" id="GO:0055085">
    <property type="term" value="P:transmembrane transport"/>
    <property type="evidence" value="ECO:0007669"/>
    <property type="project" value="InterPro"/>
</dbReference>
<organism evidence="14 15">
    <name type="scientific">[Haemophilus] felis</name>
    <dbReference type="NCBI Taxonomy" id="123822"/>
    <lineage>
        <taxon>Bacteria</taxon>
        <taxon>Pseudomonadati</taxon>
        <taxon>Pseudomonadota</taxon>
        <taxon>Gammaproteobacteria</taxon>
        <taxon>Pasteurellales</taxon>
        <taxon>Pasteurellaceae</taxon>
    </lineage>
</organism>
<dbReference type="Gene3D" id="1.10.3720.10">
    <property type="entry name" value="MetI-like"/>
    <property type="match status" value="1"/>
</dbReference>
<evidence type="ECO:0000256" key="9">
    <source>
        <dbReference type="ARBA" id="ARBA00023136"/>
    </source>
</evidence>
<keyword evidence="5 12" id="KW-0812">Transmembrane</keyword>
<evidence type="ECO:0000256" key="3">
    <source>
        <dbReference type="ARBA" id="ARBA00022475"/>
    </source>
</evidence>
<dbReference type="GO" id="GO:0015031">
    <property type="term" value="P:protein transport"/>
    <property type="evidence" value="ECO:0007669"/>
    <property type="project" value="UniProtKB-KW"/>
</dbReference>
<dbReference type="CDD" id="cd06261">
    <property type="entry name" value="TM_PBP2"/>
    <property type="match status" value="1"/>
</dbReference>
<keyword evidence="8 12" id="KW-1133">Transmembrane helix</keyword>
<dbReference type="Pfam" id="PF00528">
    <property type="entry name" value="BPD_transp_1"/>
    <property type="match status" value="1"/>
</dbReference>
<keyword evidence="15" id="KW-1185">Reference proteome</keyword>
<dbReference type="STRING" id="123822.B0188_09945"/>
<accession>A0A1T0AVX6</accession>
<evidence type="ECO:0000256" key="6">
    <source>
        <dbReference type="ARBA" id="ARBA00022856"/>
    </source>
</evidence>
<dbReference type="EMBL" id="MUYB01000048">
    <property type="protein sequence ID" value="OOS01227.1"/>
    <property type="molecule type" value="Genomic_DNA"/>
</dbReference>
<keyword evidence="7" id="KW-0653">Protein transport</keyword>
<keyword evidence="9 12" id="KW-0472">Membrane</keyword>
<dbReference type="NCBIfam" id="NF007008">
    <property type="entry name" value="PRK09471.1"/>
    <property type="match status" value="1"/>
</dbReference>
<feature type="transmembrane region" description="Helical" evidence="12">
    <location>
        <begin position="274"/>
        <end position="300"/>
    </location>
</feature>
<comment type="caution">
    <text evidence="14">The sequence shown here is derived from an EMBL/GenBank/DDBJ whole genome shotgun (WGS) entry which is preliminary data.</text>
</comment>
<evidence type="ECO:0000256" key="7">
    <source>
        <dbReference type="ARBA" id="ARBA00022927"/>
    </source>
</evidence>
<keyword evidence="2 12" id="KW-0813">Transport</keyword>
<dbReference type="Pfam" id="PF19300">
    <property type="entry name" value="BPD_transp_1_N"/>
    <property type="match status" value="1"/>
</dbReference>
<feature type="transmembrane region" description="Helical" evidence="12">
    <location>
        <begin position="133"/>
        <end position="158"/>
    </location>
</feature>
<feature type="transmembrane region" description="Helical" evidence="12">
    <location>
        <begin position="100"/>
        <end position="121"/>
    </location>
</feature>
<comment type="similarity">
    <text evidence="10">Belongs to the binding-protein-dependent transport system permease family. OppBC subfamily.</text>
</comment>
<dbReference type="InterPro" id="IPR045621">
    <property type="entry name" value="BPD_transp_1_N"/>
</dbReference>
<evidence type="ECO:0000256" key="10">
    <source>
        <dbReference type="ARBA" id="ARBA00024202"/>
    </source>
</evidence>
<evidence type="ECO:0000256" key="12">
    <source>
        <dbReference type="RuleBase" id="RU363032"/>
    </source>
</evidence>
<dbReference type="PANTHER" id="PTHR30465:SF74">
    <property type="entry name" value="OLIGOPEPTIDE TRANSPORT SYSTEM PERMEASE PROTEIN OPPB"/>
    <property type="match status" value="1"/>
</dbReference>
<sequence length="307" mass="34094">MFKLIFRRFLQAIPTLFILITISFFMMRLAPGSPFSSEKNYPPEVIANIEAKYHLNEPLYKQYIIYLKDLAHGDFGPSFKYKDYSVNQLVASAFPVSFKLGVFAFIVALILGVLAGTIAALKQNKWLDYFIMTFAMTGVVVPGFVVAPLLVLLFSISLQWLPAGGWEGGQLRFMLLPITALCLSYIAGISRITRGSMIEVLHSNFIRTAKAKGLPMKYILFKHALRPALLPVISYMGPAFVGIITGSMVIESIFGLPGIGQLFVNGALNRDYSLVLSLTILVGALTIVFNAIVDILYALIDPKIRYY</sequence>
<evidence type="ECO:0000256" key="1">
    <source>
        <dbReference type="ARBA" id="ARBA00004429"/>
    </source>
</evidence>
<evidence type="ECO:0000256" key="2">
    <source>
        <dbReference type="ARBA" id="ARBA00022448"/>
    </source>
</evidence>
<feature type="domain" description="ABC transmembrane type-1" evidence="13">
    <location>
        <begin position="94"/>
        <end position="293"/>
    </location>
</feature>
<dbReference type="InterPro" id="IPR000515">
    <property type="entry name" value="MetI-like"/>
</dbReference>
<keyword evidence="4" id="KW-0997">Cell inner membrane</keyword>
<evidence type="ECO:0000256" key="4">
    <source>
        <dbReference type="ARBA" id="ARBA00022519"/>
    </source>
</evidence>
<gene>
    <name evidence="14" type="primary">oppB</name>
    <name evidence="14" type="ORF">B0188_09945</name>
</gene>
<name>A0A1T0AVX6_9PAST</name>
<evidence type="ECO:0000256" key="8">
    <source>
        <dbReference type="ARBA" id="ARBA00022989"/>
    </source>
</evidence>
<dbReference type="InterPro" id="IPR035906">
    <property type="entry name" value="MetI-like_sf"/>
</dbReference>
<dbReference type="SUPFAM" id="SSF161098">
    <property type="entry name" value="MetI-like"/>
    <property type="match status" value="1"/>
</dbReference>
<feature type="transmembrane region" description="Helical" evidence="12">
    <location>
        <begin position="228"/>
        <end position="254"/>
    </location>
</feature>
<reference evidence="14 15" key="1">
    <citation type="submission" date="2017-02" db="EMBL/GenBank/DDBJ databases">
        <title>Draft genome sequence of Haemophilus felis CCUG 31170 type strain.</title>
        <authorList>
            <person name="Engstrom-Jakobsson H."/>
            <person name="Salva-Serra F."/>
            <person name="Thorell K."/>
            <person name="Gonzales-Siles L."/>
            <person name="Karlsson R."/>
            <person name="Boulund F."/>
            <person name="Engstrand L."/>
            <person name="Kristiansson E."/>
            <person name="Moore E."/>
        </authorList>
    </citation>
    <scope>NUCLEOTIDE SEQUENCE [LARGE SCALE GENOMIC DNA]</scope>
    <source>
        <strain evidence="14 15">CCUG 31170</strain>
    </source>
</reference>
<dbReference type="GO" id="GO:0005886">
    <property type="term" value="C:plasma membrane"/>
    <property type="evidence" value="ECO:0007669"/>
    <property type="project" value="UniProtKB-SubCell"/>
</dbReference>
<dbReference type="Proteomes" id="UP000190023">
    <property type="component" value="Unassembled WGS sequence"/>
</dbReference>
<feature type="transmembrane region" description="Helical" evidence="12">
    <location>
        <begin position="12"/>
        <end position="30"/>
    </location>
</feature>
<comment type="subcellular location">
    <subcellularLocation>
        <location evidence="1">Cell inner membrane</location>
        <topology evidence="1">Multi-pass membrane protein</topology>
    </subcellularLocation>
    <subcellularLocation>
        <location evidence="12">Cell membrane</location>
        <topology evidence="12">Multi-pass membrane protein</topology>
    </subcellularLocation>
</comment>